<dbReference type="PANTHER" id="PTHR30466:SF11">
    <property type="entry name" value="FLAVIN-DEPENDENT MONOOXYGENASE, REDUCTASE SUBUNIT HSAB"/>
    <property type="match status" value="1"/>
</dbReference>
<evidence type="ECO:0000256" key="2">
    <source>
        <dbReference type="ARBA" id="ARBA00023002"/>
    </source>
</evidence>
<dbReference type="GO" id="GO:0010181">
    <property type="term" value="F:FMN binding"/>
    <property type="evidence" value="ECO:0007669"/>
    <property type="project" value="InterPro"/>
</dbReference>
<dbReference type="InterPro" id="IPR002563">
    <property type="entry name" value="Flavin_Rdtase-like_dom"/>
</dbReference>
<dbReference type="SUPFAM" id="SSF50475">
    <property type="entry name" value="FMN-binding split barrel"/>
    <property type="match status" value="1"/>
</dbReference>
<sequence length="162" mass="17594">MTRPAELLKLISCGVYVIGVAAGETRNAFTAAWVMQVSFDPLLIALSINPNHRSYALLKQGDGFTVNVLAKDQLELARHFGQPGDIDKLAGVPWLAGHCGAPILTDALAWLDCDFHHECPAGDHRVVMGRVVGGAIQRLGEPLLYRDTGDMDGASRLFPERF</sequence>
<feature type="domain" description="Flavin reductase like" evidence="3">
    <location>
        <begin position="8"/>
        <end position="152"/>
    </location>
</feature>
<proteinExistence type="inferred from homology"/>
<dbReference type="RefSeq" id="WP_317706620.1">
    <property type="nucleotide sequence ID" value="NZ_AP024714.1"/>
</dbReference>
<dbReference type="EMBL" id="AP024714">
    <property type="protein sequence ID" value="BCX81708.1"/>
    <property type="molecule type" value="Genomic_DNA"/>
</dbReference>
<comment type="similarity">
    <text evidence="1">Belongs to the non-flavoprotein flavin reductase family.</text>
</comment>
<dbReference type="KEGG" id="mcau:MIT9_P1286"/>
<dbReference type="InterPro" id="IPR012349">
    <property type="entry name" value="Split_barrel_FMN-bd"/>
</dbReference>
<evidence type="ECO:0000313" key="5">
    <source>
        <dbReference type="Proteomes" id="UP001321825"/>
    </source>
</evidence>
<gene>
    <name evidence="4" type="ORF">MIT9_P1286</name>
</gene>
<keyword evidence="4" id="KW-0503">Monooxygenase</keyword>
<dbReference type="GO" id="GO:0042602">
    <property type="term" value="F:riboflavin reductase (NADPH) activity"/>
    <property type="evidence" value="ECO:0007669"/>
    <property type="project" value="TreeGrafter"/>
</dbReference>
<dbReference type="Proteomes" id="UP001321825">
    <property type="component" value="Chromosome"/>
</dbReference>
<organism evidence="4 5">
    <name type="scientific">Methylomarinovum caldicuralii</name>
    <dbReference type="NCBI Taxonomy" id="438856"/>
    <lineage>
        <taxon>Bacteria</taxon>
        <taxon>Pseudomonadati</taxon>
        <taxon>Pseudomonadota</taxon>
        <taxon>Gammaproteobacteria</taxon>
        <taxon>Methylococcales</taxon>
        <taxon>Methylothermaceae</taxon>
        <taxon>Methylomarinovum</taxon>
    </lineage>
</organism>
<dbReference type="PANTHER" id="PTHR30466">
    <property type="entry name" value="FLAVIN REDUCTASE"/>
    <property type="match status" value="1"/>
</dbReference>
<dbReference type="GO" id="GO:0004497">
    <property type="term" value="F:monooxygenase activity"/>
    <property type="evidence" value="ECO:0007669"/>
    <property type="project" value="UniProtKB-KW"/>
</dbReference>
<dbReference type="SMART" id="SM00903">
    <property type="entry name" value="Flavin_Reduct"/>
    <property type="match status" value="1"/>
</dbReference>
<keyword evidence="2 4" id="KW-0560">Oxidoreductase</keyword>
<name>A0AAU9BS87_9GAMM</name>
<dbReference type="EC" id="1.5.1.36" evidence="4"/>
<keyword evidence="5" id="KW-1185">Reference proteome</keyword>
<dbReference type="AlphaFoldDB" id="A0AAU9BS87"/>
<evidence type="ECO:0000256" key="1">
    <source>
        <dbReference type="ARBA" id="ARBA00008898"/>
    </source>
</evidence>
<evidence type="ECO:0000259" key="3">
    <source>
        <dbReference type="SMART" id="SM00903"/>
    </source>
</evidence>
<dbReference type="Pfam" id="PF01613">
    <property type="entry name" value="Flavin_Reduct"/>
    <property type="match status" value="1"/>
</dbReference>
<dbReference type="GO" id="GO:0036382">
    <property type="term" value="F:flavin reductase (NADH) activity"/>
    <property type="evidence" value="ECO:0007669"/>
    <property type="project" value="UniProtKB-EC"/>
</dbReference>
<evidence type="ECO:0000313" key="4">
    <source>
        <dbReference type="EMBL" id="BCX81708.1"/>
    </source>
</evidence>
<dbReference type="InterPro" id="IPR050268">
    <property type="entry name" value="NADH-dep_flavin_reductase"/>
</dbReference>
<dbReference type="Gene3D" id="2.30.110.10">
    <property type="entry name" value="Electron Transport, Fmn-binding Protein, Chain A"/>
    <property type="match status" value="1"/>
</dbReference>
<accession>A0AAU9BS87</accession>
<protein>
    <submittedName>
        <fullName evidence="4">Flavin-dependent trigonelline monooxygenase, reductase component</fullName>
        <ecNumber evidence="4">1.5.1.36</ecNumber>
    </submittedName>
</protein>
<reference evidence="5" key="1">
    <citation type="journal article" date="2024" name="Int. J. Syst. Evol. Microbiol.">
        <title>Methylomarinovum tepidoasis sp. nov., a moderately thermophilic methanotroph of the family Methylothermaceae isolated from a deep-sea hydrothermal field.</title>
        <authorList>
            <person name="Hirayama H."/>
            <person name="Takaki Y."/>
            <person name="Abe M."/>
            <person name="Miyazaki M."/>
            <person name="Uematsu K."/>
            <person name="Matsui Y."/>
            <person name="Takai K."/>
        </authorList>
    </citation>
    <scope>NUCLEOTIDE SEQUENCE [LARGE SCALE GENOMIC DNA]</scope>
    <source>
        <strain evidence="5">IT-9</strain>
    </source>
</reference>